<dbReference type="HAMAP" id="MF_00057">
    <property type="entry name" value="KdsB"/>
    <property type="match status" value="1"/>
</dbReference>
<gene>
    <name evidence="5 6" type="primary">kdsB</name>
    <name evidence="6" type="ORF">GCM10011365_11080</name>
</gene>
<dbReference type="InterPro" id="IPR029044">
    <property type="entry name" value="Nucleotide-diphossugar_trans"/>
</dbReference>
<dbReference type="NCBIfam" id="NF003952">
    <property type="entry name" value="PRK05450.1-5"/>
    <property type="match status" value="1"/>
</dbReference>
<reference evidence="6" key="2">
    <citation type="submission" date="2020-09" db="EMBL/GenBank/DDBJ databases">
        <authorList>
            <person name="Sun Q."/>
            <person name="Zhou Y."/>
        </authorList>
    </citation>
    <scope>NUCLEOTIDE SEQUENCE</scope>
    <source>
        <strain evidence="6">CGMCC 1.12181</strain>
    </source>
</reference>
<dbReference type="Proteomes" id="UP000605253">
    <property type="component" value="Unassembled WGS sequence"/>
</dbReference>
<dbReference type="RefSeq" id="WP_188364694.1">
    <property type="nucleotide sequence ID" value="NZ_BAABJF010000017.1"/>
</dbReference>
<comment type="catalytic activity">
    <reaction evidence="5">
        <text>3-deoxy-alpha-D-manno-oct-2-ulosonate + CTP = CMP-3-deoxy-beta-D-manno-octulosonate + diphosphate</text>
        <dbReference type="Rhea" id="RHEA:23448"/>
        <dbReference type="ChEBI" id="CHEBI:33019"/>
        <dbReference type="ChEBI" id="CHEBI:37563"/>
        <dbReference type="ChEBI" id="CHEBI:85986"/>
        <dbReference type="ChEBI" id="CHEBI:85987"/>
        <dbReference type="EC" id="2.7.7.38"/>
    </reaction>
</comment>
<evidence type="ECO:0000313" key="7">
    <source>
        <dbReference type="Proteomes" id="UP000605253"/>
    </source>
</evidence>
<comment type="function">
    <text evidence="5">Activates KDO (a required 8-carbon sugar) for incorporation into bacterial lipopolysaccharide in Gram-negative bacteria.</text>
</comment>
<dbReference type="NCBIfam" id="TIGR00466">
    <property type="entry name" value="kdsB"/>
    <property type="match status" value="1"/>
</dbReference>
<evidence type="ECO:0000256" key="2">
    <source>
        <dbReference type="ARBA" id="ARBA00022679"/>
    </source>
</evidence>
<name>A0A917FL33_9GAMM</name>
<keyword evidence="3 5" id="KW-0548">Nucleotidyltransferase</keyword>
<dbReference type="GO" id="GO:0005829">
    <property type="term" value="C:cytosol"/>
    <property type="evidence" value="ECO:0007669"/>
    <property type="project" value="TreeGrafter"/>
</dbReference>
<dbReference type="AlphaFoldDB" id="A0A917FL33"/>
<keyword evidence="2 5" id="KW-0808">Transferase</keyword>
<evidence type="ECO:0000256" key="5">
    <source>
        <dbReference type="HAMAP-Rule" id="MF_00057"/>
    </source>
</evidence>
<dbReference type="EC" id="2.7.7.38" evidence="5"/>
<comment type="similarity">
    <text evidence="5">Belongs to the KdsB family.</text>
</comment>
<dbReference type="InterPro" id="IPR004528">
    <property type="entry name" value="KdsB"/>
</dbReference>
<dbReference type="GO" id="GO:0009103">
    <property type="term" value="P:lipopolysaccharide biosynthetic process"/>
    <property type="evidence" value="ECO:0007669"/>
    <property type="project" value="UniProtKB-UniRule"/>
</dbReference>
<accession>A0A917FL33</accession>
<dbReference type="Pfam" id="PF02348">
    <property type="entry name" value="CTP_transf_3"/>
    <property type="match status" value="1"/>
</dbReference>
<keyword evidence="7" id="KW-1185">Reference proteome</keyword>
<evidence type="ECO:0000313" key="6">
    <source>
        <dbReference type="EMBL" id="GGF91614.1"/>
    </source>
</evidence>
<evidence type="ECO:0000256" key="1">
    <source>
        <dbReference type="ARBA" id="ARBA00004370"/>
    </source>
</evidence>
<organism evidence="6 7">
    <name type="scientific">Marinicella pacifica</name>
    <dbReference type="NCBI Taxonomy" id="1171543"/>
    <lineage>
        <taxon>Bacteria</taxon>
        <taxon>Pseudomonadati</taxon>
        <taxon>Pseudomonadota</taxon>
        <taxon>Gammaproteobacteria</taxon>
        <taxon>Lysobacterales</taxon>
        <taxon>Marinicellaceae</taxon>
        <taxon>Marinicella</taxon>
    </lineage>
</organism>
<evidence type="ECO:0000256" key="3">
    <source>
        <dbReference type="ARBA" id="ARBA00022695"/>
    </source>
</evidence>
<dbReference type="InterPro" id="IPR003329">
    <property type="entry name" value="Cytidylyl_trans"/>
</dbReference>
<keyword evidence="4 5" id="KW-0448">Lipopolysaccharide biosynthesis</keyword>
<dbReference type="GO" id="GO:0016020">
    <property type="term" value="C:membrane"/>
    <property type="evidence" value="ECO:0007669"/>
    <property type="project" value="UniProtKB-SubCell"/>
</dbReference>
<comment type="caution">
    <text evidence="6">The sequence shown here is derived from an EMBL/GenBank/DDBJ whole genome shotgun (WGS) entry which is preliminary data.</text>
</comment>
<dbReference type="CDD" id="cd02517">
    <property type="entry name" value="CMP-KDO-Synthetase"/>
    <property type="match status" value="1"/>
</dbReference>
<comment type="subcellular location">
    <subcellularLocation>
        <location evidence="5">Cytoplasm</location>
    </subcellularLocation>
    <subcellularLocation>
        <location evidence="1">Membrane</location>
    </subcellularLocation>
</comment>
<dbReference type="PANTHER" id="PTHR42866:SF2">
    <property type="entry name" value="3-DEOXY-MANNO-OCTULOSONATE CYTIDYLYLTRANSFERASE, MITOCHONDRIAL"/>
    <property type="match status" value="1"/>
</dbReference>
<keyword evidence="5" id="KW-0963">Cytoplasm</keyword>
<dbReference type="GO" id="GO:0033468">
    <property type="term" value="P:CMP-keto-3-deoxy-D-manno-octulosonic acid biosynthetic process"/>
    <property type="evidence" value="ECO:0007669"/>
    <property type="project" value="UniProtKB-UniRule"/>
</dbReference>
<dbReference type="SUPFAM" id="SSF53448">
    <property type="entry name" value="Nucleotide-diphospho-sugar transferases"/>
    <property type="match status" value="1"/>
</dbReference>
<reference evidence="6" key="1">
    <citation type="journal article" date="2014" name="Int. J. Syst. Evol. Microbiol.">
        <title>Complete genome sequence of Corynebacterium casei LMG S-19264T (=DSM 44701T), isolated from a smear-ripened cheese.</title>
        <authorList>
            <consortium name="US DOE Joint Genome Institute (JGI-PGF)"/>
            <person name="Walter F."/>
            <person name="Albersmeier A."/>
            <person name="Kalinowski J."/>
            <person name="Ruckert C."/>
        </authorList>
    </citation>
    <scope>NUCLEOTIDE SEQUENCE</scope>
    <source>
        <strain evidence="6">CGMCC 1.12181</strain>
    </source>
</reference>
<dbReference type="Gene3D" id="3.90.550.10">
    <property type="entry name" value="Spore Coat Polysaccharide Biosynthesis Protein SpsA, Chain A"/>
    <property type="match status" value="1"/>
</dbReference>
<proteinExistence type="inferred from homology"/>
<sequence length="255" mass="29017">MSDFDFVICIPARYQSSRLPGKPLIKLNGKELILRAVESAHRLGAREVTVATDDMRIATCVREQGYDAVMTNPGHATGTDRIAECADIKQWDNDTWVLNFQGDEPDIPRQNVEQVLQLVEKNPEAVMGTLYQPITELDDVFDPNVVKVVLNDKNRALYFSRAPIPWSQAHFNHQAKRMPNQEIYKRHIGLYVYKVSFLHRFSDLPAAELEQCESLEQLRALASGEQIVVARAVTDMPHGIDTAEDVMRFEQRNKP</sequence>
<dbReference type="FunFam" id="3.90.550.10:FF:000011">
    <property type="entry name" value="3-deoxy-manno-octulosonate cytidylyltransferase"/>
    <property type="match status" value="1"/>
</dbReference>
<dbReference type="PANTHER" id="PTHR42866">
    <property type="entry name" value="3-DEOXY-MANNO-OCTULOSONATE CYTIDYLYLTRANSFERASE"/>
    <property type="match status" value="1"/>
</dbReference>
<dbReference type="GO" id="GO:0008690">
    <property type="term" value="F:3-deoxy-manno-octulosonate cytidylyltransferase activity"/>
    <property type="evidence" value="ECO:0007669"/>
    <property type="project" value="UniProtKB-UniRule"/>
</dbReference>
<protein>
    <recommendedName>
        <fullName evidence="5">3-deoxy-manno-octulosonate cytidylyltransferase</fullName>
        <ecNumber evidence="5">2.7.7.38</ecNumber>
    </recommendedName>
    <alternativeName>
        <fullName evidence="5">CMP-2-keto-3-deoxyoctulosonic acid synthase</fullName>
        <shortName evidence="5">CKS</shortName>
        <shortName evidence="5">CMP-KDO synthase</shortName>
    </alternativeName>
</protein>
<dbReference type="EMBL" id="BMEO01000003">
    <property type="protein sequence ID" value="GGF91614.1"/>
    <property type="molecule type" value="Genomic_DNA"/>
</dbReference>
<comment type="pathway">
    <text evidence="5">Nucleotide-sugar biosynthesis; CMP-3-deoxy-D-manno-octulosonate biosynthesis; CMP-3-deoxy-D-manno-octulosonate from 3-deoxy-D-manno-octulosonate and CTP: step 1/1.</text>
</comment>
<evidence type="ECO:0000256" key="4">
    <source>
        <dbReference type="ARBA" id="ARBA00022985"/>
    </source>
</evidence>